<feature type="region of interest" description="Disordered" evidence="1">
    <location>
        <begin position="63"/>
        <end position="96"/>
    </location>
</feature>
<evidence type="ECO:0000256" key="1">
    <source>
        <dbReference type="SAM" id="MobiDB-lite"/>
    </source>
</evidence>
<evidence type="ECO:0000313" key="3">
    <source>
        <dbReference type="Proteomes" id="UP000559256"/>
    </source>
</evidence>
<gene>
    <name evidence="2" type="ORF">D9758_017667</name>
</gene>
<dbReference type="EMBL" id="JAACJM010000271">
    <property type="protein sequence ID" value="KAF5334078.1"/>
    <property type="molecule type" value="Genomic_DNA"/>
</dbReference>
<organism evidence="2 3">
    <name type="scientific">Tetrapyrgos nigripes</name>
    <dbReference type="NCBI Taxonomy" id="182062"/>
    <lineage>
        <taxon>Eukaryota</taxon>
        <taxon>Fungi</taxon>
        <taxon>Dikarya</taxon>
        <taxon>Basidiomycota</taxon>
        <taxon>Agaricomycotina</taxon>
        <taxon>Agaricomycetes</taxon>
        <taxon>Agaricomycetidae</taxon>
        <taxon>Agaricales</taxon>
        <taxon>Marasmiineae</taxon>
        <taxon>Marasmiaceae</taxon>
        <taxon>Tetrapyrgos</taxon>
    </lineage>
</organism>
<proteinExistence type="predicted"/>
<feature type="compositionally biased region" description="Low complexity" evidence="1">
    <location>
        <begin position="1"/>
        <end position="14"/>
    </location>
</feature>
<name>A0A8H5FF05_9AGAR</name>
<evidence type="ECO:0000313" key="2">
    <source>
        <dbReference type="EMBL" id="KAF5334078.1"/>
    </source>
</evidence>
<accession>A0A8H5FF05</accession>
<keyword evidence="3" id="KW-1185">Reference proteome</keyword>
<dbReference type="Proteomes" id="UP000559256">
    <property type="component" value="Unassembled WGS sequence"/>
</dbReference>
<sequence length="96" mass="9764">MGSSSPINFPSSSPVETPGGSGRHVKLLLMLFIFLGIRPRQLIPLIGAGALASDAALFDILASPTAPGPRDGDGSLLSAAAAAPTDEPDEPRVICQ</sequence>
<dbReference type="AlphaFoldDB" id="A0A8H5FF05"/>
<comment type="caution">
    <text evidence="2">The sequence shown here is derived from an EMBL/GenBank/DDBJ whole genome shotgun (WGS) entry which is preliminary data.</text>
</comment>
<reference evidence="2 3" key="1">
    <citation type="journal article" date="2020" name="ISME J.">
        <title>Uncovering the hidden diversity of litter-decomposition mechanisms in mushroom-forming fungi.</title>
        <authorList>
            <person name="Floudas D."/>
            <person name="Bentzer J."/>
            <person name="Ahren D."/>
            <person name="Johansson T."/>
            <person name="Persson P."/>
            <person name="Tunlid A."/>
        </authorList>
    </citation>
    <scope>NUCLEOTIDE SEQUENCE [LARGE SCALE GENOMIC DNA]</scope>
    <source>
        <strain evidence="2 3">CBS 291.85</strain>
    </source>
</reference>
<feature type="region of interest" description="Disordered" evidence="1">
    <location>
        <begin position="1"/>
        <end position="20"/>
    </location>
</feature>
<protein>
    <submittedName>
        <fullName evidence="2">Uncharacterized protein</fullName>
    </submittedName>
</protein>
<feature type="compositionally biased region" description="Low complexity" evidence="1">
    <location>
        <begin position="74"/>
        <end position="83"/>
    </location>
</feature>